<feature type="domain" description="Peptidase M16 N-terminal" evidence="4">
    <location>
        <begin position="497"/>
        <end position="606"/>
    </location>
</feature>
<evidence type="ECO:0008006" key="8">
    <source>
        <dbReference type="Google" id="ProtNLM"/>
    </source>
</evidence>
<dbReference type="PANTHER" id="PTHR11851">
    <property type="entry name" value="METALLOPROTEASE"/>
    <property type="match status" value="1"/>
</dbReference>
<dbReference type="AlphaFoldDB" id="A0A1E5XTW5"/>
<dbReference type="Proteomes" id="UP000095463">
    <property type="component" value="Unassembled WGS sequence"/>
</dbReference>
<evidence type="ECO:0000259" key="5">
    <source>
        <dbReference type="Pfam" id="PF05193"/>
    </source>
</evidence>
<comment type="similarity">
    <text evidence="1">Belongs to the peptidase M16 family.</text>
</comment>
<keyword evidence="7" id="KW-1185">Reference proteome</keyword>
<accession>A0A1E5XTW5</accession>
<evidence type="ECO:0000313" key="6">
    <source>
        <dbReference type="EMBL" id="OEO31984.1"/>
    </source>
</evidence>
<dbReference type="OrthoDB" id="9811314at2"/>
<evidence type="ECO:0000256" key="2">
    <source>
        <dbReference type="ARBA" id="ARBA00023049"/>
    </source>
</evidence>
<feature type="signal peptide" evidence="3">
    <location>
        <begin position="1"/>
        <end position="21"/>
    </location>
</feature>
<dbReference type="Gene3D" id="3.30.830.10">
    <property type="entry name" value="Metalloenzyme, LuxS/M16 peptidase-like"/>
    <property type="match status" value="4"/>
</dbReference>
<evidence type="ECO:0000313" key="7">
    <source>
        <dbReference type="Proteomes" id="UP000095463"/>
    </source>
</evidence>
<proteinExistence type="inferred from homology"/>
<feature type="domain" description="Peptidase M16 N-terminal" evidence="4">
    <location>
        <begin position="40"/>
        <end position="156"/>
    </location>
</feature>
<comment type="caution">
    <text evidence="6">The sequence shown here is derived from an EMBL/GenBank/DDBJ whole genome shotgun (WGS) entry which is preliminary data.</text>
</comment>
<keyword evidence="2" id="KW-0378">Hydrolase</keyword>
<dbReference type="Pfam" id="PF00675">
    <property type="entry name" value="Peptidase_M16"/>
    <property type="match status" value="2"/>
</dbReference>
<protein>
    <recommendedName>
        <fullName evidence="8">Peptidase M16</fullName>
    </recommendedName>
</protein>
<organism evidence="6 7">
    <name type="scientific">Devosia insulae DS-56</name>
    <dbReference type="NCBI Taxonomy" id="1116389"/>
    <lineage>
        <taxon>Bacteria</taxon>
        <taxon>Pseudomonadati</taxon>
        <taxon>Pseudomonadota</taxon>
        <taxon>Alphaproteobacteria</taxon>
        <taxon>Hyphomicrobiales</taxon>
        <taxon>Devosiaceae</taxon>
        <taxon>Devosia</taxon>
    </lineage>
</organism>
<keyword evidence="2" id="KW-0645">Protease</keyword>
<feature type="domain" description="Peptidase M16 C-terminal" evidence="5">
    <location>
        <begin position="197"/>
        <end position="370"/>
    </location>
</feature>
<reference evidence="6 7" key="1">
    <citation type="journal article" date="2015" name="Genome Announc.">
        <title>Genome Assemblies of Three Soil-Associated Devosia species: D. insulae, D. limi, and D. soli.</title>
        <authorList>
            <person name="Hassan Y.I."/>
            <person name="Lepp D."/>
            <person name="Zhou T."/>
        </authorList>
    </citation>
    <scope>NUCLEOTIDE SEQUENCE [LARGE SCALE GENOMIC DNA]</scope>
    <source>
        <strain evidence="6 7">DS-56</strain>
    </source>
</reference>
<name>A0A1E5XTW5_9HYPH</name>
<dbReference type="InterPro" id="IPR050361">
    <property type="entry name" value="MPP/UQCRC_Complex"/>
</dbReference>
<feature type="domain" description="Peptidase M16 C-terminal" evidence="5">
    <location>
        <begin position="647"/>
        <end position="825"/>
    </location>
</feature>
<dbReference type="Pfam" id="PF05193">
    <property type="entry name" value="Peptidase_M16_C"/>
    <property type="match status" value="2"/>
</dbReference>
<evidence type="ECO:0000256" key="1">
    <source>
        <dbReference type="ARBA" id="ARBA00007261"/>
    </source>
</evidence>
<dbReference type="SUPFAM" id="SSF63411">
    <property type="entry name" value="LuxS/MPP-like metallohydrolase"/>
    <property type="match status" value="4"/>
</dbReference>
<dbReference type="EMBL" id="LAJE02000107">
    <property type="protein sequence ID" value="OEO31984.1"/>
    <property type="molecule type" value="Genomic_DNA"/>
</dbReference>
<dbReference type="InterPro" id="IPR011249">
    <property type="entry name" value="Metalloenz_LuxS/M16"/>
</dbReference>
<dbReference type="InterPro" id="IPR011765">
    <property type="entry name" value="Pept_M16_N"/>
</dbReference>
<evidence type="ECO:0000259" key="4">
    <source>
        <dbReference type="Pfam" id="PF00675"/>
    </source>
</evidence>
<keyword evidence="2" id="KW-0482">Metalloprotease</keyword>
<dbReference type="InterPro" id="IPR007863">
    <property type="entry name" value="Peptidase_M16_C"/>
</dbReference>
<gene>
    <name evidence="6" type="ORF">VW23_013865</name>
</gene>
<evidence type="ECO:0000256" key="3">
    <source>
        <dbReference type="SAM" id="SignalP"/>
    </source>
</evidence>
<keyword evidence="3" id="KW-0732">Signal</keyword>
<feature type="chain" id="PRO_5009190518" description="Peptidase M16" evidence="3">
    <location>
        <begin position="22"/>
        <end position="916"/>
    </location>
</feature>
<dbReference type="GO" id="GO:0046872">
    <property type="term" value="F:metal ion binding"/>
    <property type="evidence" value="ECO:0007669"/>
    <property type="project" value="InterPro"/>
</dbReference>
<dbReference type="PANTHER" id="PTHR11851:SF49">
    <property type="entry name" value="MITOCHONDRIAL-PROCESSING PEPTIDASE SUBUNIT ALPHA"/>
    <property type="match status" value="1"/>
</dbReference>
<sequence length="916" mass="95410">MRVIGSVLVAAWLVLGGGAAAAGDDLPPVVQYRLDNGLEVLLSPDSKVPKVGLALVYRVGGMNEPAGRSGFAHLFEHLMFSGTTKYPKFDDTYSALGAQNNAFTEEDRTIYVVDALASALPVLLSVEADRMANLGGEVDQRELDLQRDVVKNEMRQTVLDSAGQPGLQALRSALFPAPHPYAEAVIGSIADLDAAKLEDVKAFFDRYYVPNNAVLALAGDFDVETVKALIADTFGRVPRGADVALPEVLDPKPVALRMEVTDRLPSPIVVLATAGPAIGTSDSAALMVAGDLLGDYEYGVLRRELVNKGLAINATAGWDPGRLGGRFMISATAAPGVTPDRLEAALRKAVAEFVAAPQDAAGIERARQTLRLDRALSGEAMLDRARSLATRYDLYGEASPGLGDDPRLLALTAADVEAAVRKRLAPEALSVLTMLPGAARSEYPAVLQASSGTAAPIDVEPRPVVDVPVLTAGEPGRAELPPLETATLSNGIRVVHYETAGSPLVLLAASVSGGAGSDVPGEEGLIELTTMMMSRGAGERGFEAFSKAAKDIGADISGQTGMEQSAVVLGVPPEHFAAGVDLMADAVQRPRFEQPEWDALRAEVQQGLAYRKMDPGALAYYAMEELAFPIPAGRAALEPTPSGVAALTVAQAQATHLKLFTPRTMTIYSVGSVSLATVKAELERAFGGWSNASPGITPVPHPSAVFADGLKVYVTPSAGNSQAIINLSRPAPAFNDPGVLEAIAVARLLGGDFTSRLNQVMREAKGYSYGVGASVWTNIPTGGMLTVSSAVAADQVGTAIADIRAGFEGLASLPVAQTELDRTVMATASGTAGTVETSSGLFGLVMSAASAGMTAEEMNDKLDEIVALQLPAVEASAQSLASLDRALVVISGDPQSILPQLQAIGITDVTVIPPEE</sequence>
<dbReference type="RefSeq" id="WP_069908882.1">
    <property type="nucleotide sequence ID" value="NZ_LAJE02000107.1"/>
</dbReference>